<evidence type="ECO:0000313" key="2">
    <source>
        <dbReference type="EMBL" id="TWU13252.1"/>
    </source>
</evidence>
<keyword evidence="3" id="KW-1185">Reference proteome</keyword>
<dbReference type="Proteomes" id="UP000320735">
    <property type="component" value="Unassembled WGS sequence"/>
</dbReference>
<proteinExistence type="predicted"/>
<feature type="compositionally biased region" description="Basic residues" evidence="1">
    <location>
        <begin position="1"/>
        <end position="11"/>
    </location>
</feature>
<comment type="caution">
    <text evidence="2">The sequence shown here is derived from an EMBL/GenBank/DDBJ whole genome shotgun (WGS) entry which is preliminary data.</text>
</comment>
<protein>
    <submittedName>
        <fullName evidence="2">Uncharacterized protein</fullName>
    </submittedName>
</protein>
<evidence type="ECO:0000313" key="3">
    <source>
        <dbReference type="Proteomes" id="UP000320735"/>
    </source>
</evidence>
<evidence type="ECO:0000256" key="1">
    <source>
        <dbReference type="SAM" id="MobiDB-lite"/>
    </source>
</evidence>
<feature type="region of interest" description="Disordered" evidence="1">
    <location>
        <begin position="1"/>
        <end position="25"/>
    </location>
</feature>
<sequence>MVKSYHQRSRKAGLSQGGDRPAFSVPINSLSEVGNFEQGRERCLQVDSKPSDASRKSLYYKFLDRRNRVLKMGLGAQHLSFEFDAVLFHLLVERRAIDAQ</sequence>
<dbReference type="AlphaFoldDB" id="A0A5C6BNG4"/>
<name>A0A5C6BNG4_9PLAN</name>
<accession>A0A5C6BNG4</accession>
<reference evidence="2 3" key="1">
    <citation type="submission" date="2019-02" db="EMBL/GenBank/DDBJ databases">
        <title>Deep-cultivation of Planctomycetes and their phenomic and genomic characterization uncovers novel biology.</title>
        <authorList>
            <person name="Wiegand S."/>
            <person name="Jogler M."/>
            <person name="Boedeker C."/>
            <person name="Pinto D."/>
            <person name="Vollmers J."/>
            <person name="Rivas-Marin E."/>
            <person name="Kohn T."/>
            <person name="Peeters S.H."/>
            <person name="Heuer A."/>
            <person name="Rast P."/>
            <person name="Oberbeckmann S."/>
            <person name="Bunk B."/>
            <person name="Jeske O."/>
            <person name="Meyerdierks A."/>
            <person name="Storesund J.E."/>
            <person name="Kallscheuer N."/>
            <person name="Luecker S."/>
            <person name="Lage O.M."/>
            <person name="Pohl T."/>
            <person name="Merkel B.J."/>
            <person name="Hornburger P."/>
            <person name="Mueller R.-W."/>
            <person name="Bruemmer F."/>
            <person name="Labrenz M."/>
            <person name="Spormann A.M."/>
            <person name="Op Den Camp H."/>
            <person name="Overmann J."/>
            <person name="Amann R."/>
            <person name="Jetten M.S.M."/>
            <person name="Mascher T."/>
            <person name="Medema M.H."/>
            <person name="Devos D.P."/>
            <person name="Kaster A.-K."/>
            <person name="Ovreas L."/>
            <person name="Rohde M."/>
            <person name="Galperin M.Y."/>
            <person name="Jogler C."/>
        </authorList>
    </citation>
    <scope>NUCLEOTIDE SEQUENCE [LARGE SCALE GENOMIC DNA]</scope>
    <source>
        <strain evidence="2 3">CA54</strain>
    </source>
</reference>
<dbReference type="EMBL" id="SJPP01000001">
    <property type="protein sequence ID" value="TWU13252.1"/>
    <property type="molecule type" value="Genomic_DNA"/>
</dbReference>
<gene>
    <name evidence="2" type="ORF">CA54_20850</name>
</gene>
<organism evidence="2 3">
    <name type="scientific">Symmachiella macrocystis</name>
    <dbReference type="NCBI Taxonomy" id="2527985"/>
    <lineage>
        <taxon>Bacteria</taxon>
        <taxon>Pseudomonadati</taxon>
        <taxon>Planctomycetota</taxon>
        <taxon>Planctomycetia</taxon>
        <taxon>Planctomycetales</taxon>
        <taxon>Planctomycetaceae</taxon>
        <taxon>Symmachiella</taxon>
    </lineage>
</organism>